<keyword evidence="11" id="KW-1185">Reference proteome</keyword>
<dbReference type="STRING" id="1042163.BRLA_c016990"/>
<dbReference type="EMBL" id="CP007806">
    <property type="protein sequence ID" value="AIG26023.1"/>
    <property type="molecule type" value="Genomic_DNA"/>
</dbReference>
<dbReference type="Gene3D" id="1.10.287.950">
    <property type="entry name" value="Methyl-accepting chemotaxis protein"/>
    <property type="match status" value="1"/>
</dbReference>
<keyword evidence="2" id="KW-1003">Cell membrane</keyword>
<gene>
    <name evidence="10" type="primary">mcpB_3</name>
    <name evidence="10" type="ORF">BRLA_c016990</name>
</gene>
<dbReference type="eggNOG" id="COG0840">
    <property type="taxonomic scope" value="Bacteria"/>
</dbReference>
<comment type="subcellular location">
    <subcellularLocation>
        <location evidence="1">Cell membrane</location>
    </subcellularLocation>
</comment>
<dbReference type="HOGENOM" id="CLU_000445_107_19_9"/>
<evidence type="ECO:0000256" key="4">
    <source>
        <dbReference type="ARBA" id="ARBA00023224"/>
    </source>
</evidence>
<dbReference type="GO" id="GO:0005886">
    <property type="term" value="C:plasma membrane"/>
    <property type="evidence" value="ECO:0007669"/>
    <property type="project" value="UniProtKB-SubCell"/>
</dbReference>
<keyword evidence="3 7" id="KW-0472">Membrane</keyword>
<protein>
    <submittedName>
        <fullName evidence="10">Methyl-accepting chemotaxis protein McpB</fullName>
    </submittedName>
</protein>
<feature type="transmembrane region" description="Helical" evidence="7">
    <location>
        <begin position="199"/>
        <end position="222"/>
    </location>
</feature>
<evidence type="ECO:0000256" key="3">
    <source>
        <dbReference type="ARBA" id="ARBA00023136"/>
    </source>
</evidence>
<evidence type="ECO:0000256" key="5">
    <source>
        <dbReference type="ARBA" id="ARBA00029447"/>
    </source>
</evidence>
<name>A0A075R4B0_BRELA</name>
<dbReference type="PROSITE" id="PS50885">
    <property type="entry name" value="HAMP"/>
    <property type="match status" value="1"/>
</dbReference>
<feature type="transmembrane region" description="Helical" evidence="7">
    <location>
        <begin position="12"/>
        <end position="33"/>
    </location>
</feature>
<sequence>MFSNMKISTRNLLFTVLNTMLIGAVLILASFVIQGQVLIEMLEKDTRALLQSQSVHVSAEDIDEAVRNPDLNASIQKKLTEGLDQISKEHPQIKQAYVFGVELKEGNQTSIIAQPTPIHEFMKSEGIKLGDMLPQPDVIVKGVQNLVTAKQDTITSIYDDELGTWISALHPIMDNSGNVIAYFGMDVDASMVTNGQDALLLNSSILLFFLLLINVVFQYLIVNRTFKPIQELMRGINEMSRGNLDVRLREGKDELGQVNNKFNQMAENMRTIMMTIRESSNQLVKNSQQLHTIMEENNQHATTITDNIQEMFQHTNLQNIATTECVKSLDEMVVSVESIANNSTEVHHTSLNMKDQAESGQYSVTKVADQMQLIQHSVEESENIIDVLQSQSGKIGEIVKMISEIANQTNLLALNAAIEAQRAGEHGRGFSVVADEVRKLAEQSKQSAEEISQLIKEIQERTNTAVISIRQGSAHVLDGVKIVQETGEIFRHMVQASTEVSDRMQEVSASTQQMAAETEEVTSVVKQVSENARKNTKSAENIQVKSDNQLASYQEILVSVDGLSKIAQELDSALSQLKLEEHK</sequence>
<dbReference type="CDD" id="cd06225">
    <property type="entry name" value="HAMP"/>
    <property type="match status" value="1"/>
</dbReference>
<dbReference type="PANTHER" id="PTHR32089">
    <property type="entry name" value="METHYL-ACCEPTING CHEMOTAXIS PROTEIN MCPB"/>
    <property type="match status" value="1"/>
</dbReference>
<dbReference type="PROSITE" id="PS50111">
    <property type="entry name" value="CHEMOTAXIS_TRANSDUC_2"/>
    <property type="match status" value="1"/>
</dbReference>
<dbReference type="SMART" id="SM00304">
    <property type="entry name" value="HAMP"/>
    <property type="match status" value="1"/>
</dbReference>
<dbReference type="SMART" id="SM00283">
    <property type="entry name" value="MA"/>
    <property type="match status" value="1"/>
</dbReference>
<dbReference type="Proteomes" id="UP000005850">
    <property type="component" value="Chromosome"/>
</dbReference>
<evidence type="ECO:0000256" key="7">
    <source>
        <dbReference type="SAM" id="Phobius"/>
    </source>
</evidence>
<accession>A0A075R4B0</accession>
<dbReference type="SUPFAM" id="SSF58104">
    <property type="entry name" value="Methyl-accepting chemotaxis protein (MCP) signaling domain"/>
    <property type="match status" value="1"/>
</dbReference>
<comment type="similarity">
    <text evidence="5">Belongs to the methyl-accepting chemotaxis (MCP) protein family.</text>
</comment>
<evidence type="ECO:0000256" key="2">
    <source>
        <dbReference type="ARBA" id="ARBA00022475"/>
    </source>
</evidence>
<dbReference type="InterPro" id="IPR003660">
    <property type="entry name" value="HAMP_dom"/>
</dbReference>
<keyword evidence="4 6" id="KW-0807">Transducer</keyword>
<dbReference type="GO" id="GO:0007165">
    <property type="term" value="P:signal transduction"/>
    <property type="evidence" value="ECO:0007669"/>
    <property type="project" value="UniProtKB-KW"/>
</dbReference>
<keyword evidence="7" id="KW-0812">Transmembrane</keyword>
<reference evidence="10 11" key="1">
    <citation type="journal article" date="2011" name="J. Bacteriol.">
        <title>Genome sequence of Brevibacillus laterosporus LMG 15441, a pathogen of invertebrates.</title>
        <authorList>
            <person name="Djukic M."/>
            <person name="Poehlein A."/>
            <person name="Thurmer A."/>
            <person name="Daniel R."/>
        </authorList>
    </citation>
    <scope>NUCLEOTIDE SEQUENCE [LARGE SCALE GENOMIC DNA]</scope>
    <source>
        <strain evidence="10 11">LMG 15441</strain>
    </source>
</reference>
<dbReference type="PANTHER" id="PTHR32089:SF112">
    <property type="entry name" value="LYSOZYME-LIKE PROTEIN-RELATED"/>
    <property type="match status" value="1"/>
</dbReference>
<dbReference type="KEGG" id="blr:BRLA_c016990"/>
<evidence type="ECO:0000259" key="9">
    <source>
        <dbReference type="PROSITE" id="PS50885"/>
    </source>
</evidence>
<dbReference type="InterPro" id="IPR004089">
    <property type="entry name" value="MCPsignal_dom"/>
</dbReference>
<organism evidence="10 11">
    <name type="scientific">Brevibacillus laterosporus LMG 15441</name>
    <dbReference type="NCBI Taxonomy" id="1042163"/>
    <lineage>
        <taxon>Bacteria</taxon>
        <taxon>Bacillati</taxon>
        <taxon>Bacillota</taxon>
        <taxon>Bacilli</taxon>
        <taxon>Bacillales</taxon>
        <taxon>Paenibacillaceae</taxon>
        <taxon>Brevibacillus</taxon>
    </lineage>
</organism>
<evidence type="ECO:0000256" key="6">
    <source>
        <dbReference type="PROSITE-ProRule" id="PRU00284"/>
    </source>
</evidence>
<dbReference type="Pfam" id="PF00015">
    <property type="entry name" value="MCPsignal"/>
    <property type="match status" value="1"/>
</dbReference>
<evidence type="ECO:0000313" key="11">
    <source>
        <dbReference type="Proteomes" id="UP000005850"/>
    </source>
</evidence>
<feature type="domain" description="HAMP" evidence="9">
    <location>
        <begin position="223"/>
        <end position="274"/>
    </location>
</feature>
<evidence type="ECO:0000313" key="10">
    <source>
        <dbReference type="EMBL" id="AIG26023.1"/>
    </source>
</evidence>
<dbReference type="CDD" id="cd11386">
    <property type="entry name" value="MCP_signal"/>
    <property type="match status" value="1"/>
</dbReference>
<evidence type="ECO:0000259" key="8">
    <source>
        <dbReference type="PROSITE" id="PS50111"/>
    </source>
</evidence>
<dbReference type="Gene3D" id="6.10.340.10">
    <property type="match status" value="1"/>
</dbReference>
<feature type="domain" description="Methyl-accepting transducer" evidence="8">
    <location>
        <begin position="293"/>
        <end position="529"/>
    </location>
</feature>
<proteinExistence type="inferred from homology"/>
<dbReference type="Pfam" id="PF00672">
    <property type="entry name" value="HAMP"/>
    <property type="match status" value="1"/>
</dbReference>
<dbReference type="AlphaFoldDB" id="A0A075R4B0"/>
<evidence type="ECO:0000256" key="1">
    <source>
        <dbReference type="ARBA" id="ARBA00004236"/>
    </source>
</evidence>
<keyword evidence="7" id="KW-1133">Transmembrane helix</keyword>